<reference evidence="2" key="1">
    <citation type="submission" date="2022-11" db="UniProtKB">
        <authorList>
            <consortium name="WormBaseParasite"/>
        </authorList>
    </citation>
    <scope>IDENTIFICATION</scope>
</reference>
<dbReference type="Proteomes" id="UP000887579">
    <property type="component" value="Unplaced"/>
</dbReference>
<organism evidence="1 2">
    <name type="scientific">Panagrolaimus sp. ES5</name>
    <dbReference type="NCBI Taxonomy" id="591445"/>
    <lineage>
        <taxon>Eukaryota</taxon>
        <taxon>Metazoa</taxon>
        <taxon>Ecdysozoa</taxon>
        <taxon>Nematoda</taxon>
        <taxon>Chromadorea</taxon>
        <taxon>Rhabditida</taxon>
        <taxon>Tylenchina</taxon>
        <taxon>Panagrolaimomorpha</taxon>
        <taxon>Panagrolaimoidea</taxon>
        <taxon>Panagrolaimidae</taxon>
        <taxon>Panagrolaimus</taxon>
    </lineage>
</organism>
<evidence type="ECO:0000313" key="2">
    <source>
        <dbReference type="WBParaSite" id="ES5_v2.g17387.t1"/>
    </source>
</evidence>
<sequence length="197" mass="21323">MVAGAVAWFCYCTFQDLKKNDKKKDLKKPHKKNDDRKGISAGDLEAALEKKVTKDGDCLSCRERLAATTPKKKTPTKIPSIEESPVAAGVAEAVIPGLDASFATIKSSPVNFENLKPVDSTLGTSFGTIKSDDGNSSWDKLSLPPTPKKHSRDVPPTPSNSLTILLKNKKKEAKSESATLSSDCQSDKDMEKTQDDL</sequence>
<name>A0AC34FK46_9BILA</name>
<proteinExistence type="predicted"/>
<accession>A0AC34FK46</accession>
<protein>
    <submittedName>
        <fullName evidence="2">Uncharacterized protein</fullName>
    </submittedName>
</protein>
<evidence type="ECO:0000313" key="1">
    <source>
        <dbReference type="Proteomes" id="UP000887579"/>
    </source>
</evidence>
<dbReference type="WBParaSite" id="ES5_v2.g17387.t1">
    <property type="protein sequence ID" value="ES5_v2.g17387.t1"/>
    <property type="gene ID" value="ES5_v2.g17387"/>
</dbReference>